<gene>
    <name evidence="2" type="ORF">SOO65_00115</name>
</gene>
<organism evidence="2 3">
    <name type="scientific">Peredibacter starrii</name>
    <dbReference type="NCBI Taxonomy" id="28202"/>
    <lineage>
        <taxon>Bacteria</taxon>
        <taxon>Pseudomonadati</taxon>
        <taxon>Bdellovibrionota</taxon>
        <taxon>Bacteriovoracia</taxon>
        <taxon>Bacteriovoracales</taxon>
        <taxon>Bacteriovoracaceae</taxon>
        <taxon>Peredibacter</taxon>
    </lineage>
</organism>
<evidence type="ECO:0000256" key="1">
    <source>
        <dbReference type="SAM" id="Phobius"/>
    </source>
</evidence>
<protein>
    <submittedName>
        <fullName evidence="2">Mpo1-like protein</fullName>
    </submittedName>
</protein>
<dbReference type="KEGG" id="psti:SOO65_00115"/>
<dbReference type="Proteomes" id="UP001324634">
    <property type="component" value="Chromosome"/>
</dbReference>
<proteinExistence type="predicted"/>
<evidence type="ECO:0000313" key="3">
    <source>
        <dbReference type="Proteomes" id="UP001324634"/>
    </source>
</evidence>
<name>A0AAX4HPF1_9BACT</name>
<keyword evidence="1" id="KW-0472">Membrane</keyword>
<dbReference type="InterPro" id="IPR009305">
    <property type="entry name" value="Mpo1-like"/>
</dbReference>
<dbReference type="EMBL" id="CP139487">
    <property type="protein sequence ID" value="WPU65152.1"/>
    <property type="molecule type" value="Genomic_DNA"/>
</dbReference>
<keyword evidence="3" id="KW-1185">Reference proteome</keyword>
<feature type="transmembrane region" description="Helical" evidence="1">
    <location>
        <begin position="89"/>
        <end position="110"/>
    </location>
</feature>
<dbReference type="AlphaFoldDB" id="A0AAX4HPF1"/>
<keyword evidence="1" id="KW-1133">Transmembrane helix</keyword>
<dbReference type="Pfam" id="PF06127">
    <property type="entry name" value="Mpo1-like"/>
    <property type="match status" value="1"/>
</dbReference>
<accession>A0AAX4HPF1</accession>
<reference evidence="2 3" key="1">
    <citation type="submission" date="2023-11" db="EMBL/GenBank/DDBJ databases">
        <title>Peredibacter starrii A3.12.</title>
        <authorList>
            <person name="Mitchell R.J."/>
        </authorList>
    </citation>
    <scope>NUCLEOTIDE SEQUENCE [LARGE SCALE GENOMIC DNA]</scope>
    <source>
        <strain evidence="2 3">A3.12</strain>
    </source>
</reference>
<evidence type="ECO:0000313" key="2">
    <source>
        <dbReference type="EMBL" id="WPU65152.1"/>
    </source>
</evidence>
<dbReference type="RefSeq" id="WP_321395232.1">
    <property type="nucleotide sequence ID" value="NZ_CP139487.1"/>
</dbReference>
<sequence>MKVTNTRGERSKNILTLPPEKFDSYFDYYVYIHLNTDVVILHCVGMLLGFFFLALAIIKMSWVYLLLHLLTFNIIPLVSHWIYDGIMTPTASGAPFISIWYAIRINMWYLTGKQKKIEQKFIEKYPFTEAYFRKK</sequence>
<feature type="transmembrane region" description="Helical" evidence="1">
    <location>
        <begin position="39"/>
        <end position="58"/>
    </location>
</feature>
<keyword evidence="1" id="KW-0812">Transmembrane</keyword>